<gene>
    <name evidence="3" type="ORF">LVY65_03160</name>
</gene>
<feature type="coiled-coil region" evidence="1">
    <location>
        <begin position="40"/>
        <end position="67"/>
    </location>
</feature>
<keyword evidence="2" id="KW-0812">Transmembrane</keyword>
<proteinExistence type="predicted"/>
<feature type="transmembrane region" description="Helical" evidence="2">
    <location>
        <begin position="6"/>
        <end position="26"/>
    </location>
</feature>
<keyword evidence="1" id="KW-0175">Coiled coil</keyword>
<comment type="caution">
    <text evidence="3">The sequence shown here is derived from an EMBL/GenBank/DDBJ whole genome shotgun (WGS) entry which is preliminary data.</text>
</comment>
<keyword evidence="2" id="KW-0472">Membrane</keyword>
<evidence type="ECO:0000256" key="2">
    <source>
        <dbReference type="SAM" id="Phobius"/>
    </source>
</evidence>
<keyword evidence="4" id="KW-1185">Reference proteome</keyword>
<evidence type="ECO:0000256" key="1">
    <source>
        <dbReference type="SAM" id="Coils"/>
    </source>
</evidence>
<protein>
    <recommendedName>
        <fullName evidence="5">Phage shock protein B</fullName>
    </recommendedName>
</protein>
<dbReference type="EMBL" id="JAKFGM010000001">
    <property type="protein sequence ID" value="MCF2514070.1"/>
    <property type="molecule type" value="Genomic_DNA"/>
</dbReference>
<evidence type="ECO:0000313" key="4">
    <source>
        <dbReference type="Proteomes" id="UP001139410"/>
    </source>
</evidence>
<evidence type="ECO:0008006" key="5">
    <source>
        <dbReference type="Google" id="ProtNLM"/>
    </source>
</evidence>
<dbReference type="RefSeq" id="WP_235066554.1">
    <property type="nucleotide sequence ID" value="NZ_JAKFGM010000001.1"/>
</dbReference>
<keyword evidence="2" id="KW-1133">Transmembrane helix</keyword>
<dbReference type="AlphaFoldDB" id="A0A9X1QJ54"/>
<name>A0A9X1QJ54_9SPHN</name>
<reference evidence="3" key="1">
    <citation type="submission" date="2022-01" db="EMBL/GenBank/DDBJ databases">
        <authorList>
            <person name="Jo J.-H."/>
            <person name="Im W.-T."/>
        </authorList>
    </citation>
    <scope>NUCLEOTIDE SEQUENCE</scope>
    <source>
        <strain evidence="3">G124</strain>
    </source>
</reference>
<sequence length="94" mass="10315">MIGPGEVFVALFVVGIPVIGLTLILHRWFTLKEKRMEIEANRAAEKAAQYAASNAELEARVRVLEKIVTDGGIETAAQIEALRSPRLTKGDKVQ</sequence>
<evidence type="ECO:0000313" key="3">
    <source>
        <dbReference type="EMBL" id="MCF2514070.1"/>
    </source>
</evidence>
<organism evidence="3 4">
    <name type="scientific">Sphingomonas cremea</name>
    <dbReference type="NCBI Taxonomy" id="2904799"/>
    <lineage>
        <taxon>Bacteria</taxon>
        <taxon>Pseudomonadati</taxon>
        <taxon>Pseudomonadota</taxon>
        <taxon>Alphaproteobacteria</taxon>
        <taxon>Sphingomonadales</taxon>
        <taxon>Sphingomonadaceae</taxon>
        <taxon>Sphingomonas</taxon>
    </lineage>
</organism>
<accession>A0A9X1QJ54</accession>
<dbReference type="Proteomes" id="UP001139410">
    <property type="component" value="Unassembled WGS sequence"/>
</dbReference>